<evidence type="ECO:0000256" key="1">
    <source>
        <dbReference type="ARBA" id="ARBA00004240"/>
    </source>
</evidence>
<evidence type="ECO:0000256" key="12">
    <source>
        <dbReference type="ARBA" id="ARBA00022737"/>
    </source>
</evidence>
<keyword evidence="14" id="KW-0256">Endoplasmic reticulum</keyword>
<dbReference type="EC" id="3.4.21.69" evidence="25"/>
<evidence type="ECO:0000256" key="30">
    <source>
        <dbReference type="PIRSR" id="PIRSR001143-1"/>
    </source>
</evidence>
<dbReference type="PROSITE" id="PS00011">
    <property type="entry name" value="GLA_1"/>
    <property type="match status" value="1"/>
</dbReference>
<evidence type="ECO:0000256" key="8">
    <source>
        <dbReference type="ARBA" id="ARBA00022670"/>
    </source>
</evidence>
<dbReference type="GeneTree" id="ENSGT00940000159516"/>
<dbReference type="InterPro" id="IPR001881">
    <property type="entry name" value="EGF-like_Ca-bd_dom"/>
</dbReference>
<sequence>MALSLFTLAACLLGCLLYAECEVFVDKNEANALLHRHKRHNTGLLEEILQGNLERECIEEVCDYEEAREVFEDDLQTITFWNTYAYGGEGCKSRPCMNGGTCQCKPSDYQCLCLDGYEGRNCEIDLTCSAKNGGCKQICENGPTGKAVCSCAPGYRLMEDQKSCEPTVPFPCGRIGAPEAAKNRSSNATNDPRDVSVNKAQTALVGPTPPRPISTNSRKGEVPWQVYMLSYERKELCGGTIINEKWIATAAHCIEYGLHTVVAGEHNTDAFDHTEQQRRVVKAIRYPAYNTTHRYHNDIALLELDSPLELNYYVTPICTAGEKFTNSLLQHGSGTVSGWWRPKDQRKRASVLQVLKVHRVGQSTCQRDGESTLLPNMFCAGVSATAKRTHQGGSGGPYATDVEGTWFLTAIASCWEECALKGDYDVYTEVADYIQWIRNTTKLA</sequence>
<proteinExistence type="inferred from homology"/>
<evidence type="ECO:0000256" key="32">
    <source>
        <dbReference type="SAM" id="MobiDB-lite"/>
    </source>
</evidence>
<dbReference type="GO" id="GO:0007596">
    <property type="term" value="P:blood coagulation"/>
    <property type="evidence" value="ECO:0007669"/>
    <property type="project" value="UniProtKB-KW"/>
</dbReference>
<evidence type="ECO:0000256" key="26">
    <source>
        <dbReference type="ARBA" id="ARBA00040219"/>
    </source>
</evidence>
<keyword evidence="19" id="KW-0865">Zymogen</keyword>
<evidence type="ECO:0000256" key="20">
    <source>
        <dbReference type="ARBA" id="ARBA00023157"/>
    </source>
</evidence>
<evidence type="ECO:0000256" key="10">
    <source>
        <dbReference type="ARBA" id="ARBA00022723"/>
    </source>
</evidence>
<dbReference type="RefSeq" id="XP_028571516.1">
    <property type="nucleotide sequence ID" value="XM_028715683.1"/>
</dbReference>
<dbReference type="PANTHER" id="PTHR24278:SF31">
    <property type="entry name" value="COAGULATION FACTOR IX"/>
    <property type="match status" value="1"/>
</dbReference>
<evidence type="ECO:0000256" key="19">
    <source>
        <dbReference type="ARBA" id="ARBA00023145"/>
    </source>
</evidence>
<dbReference type="InterPro" id="IPR012224">
    <property type="entry name" value="Pept_S1A_FX"/>
</dbReference>
<evidence type="ECO:0000256" key="17">
    <source>
        <dbReference type="ARBA" id="ARBA00023034"/>
    </source>
</evidence>
<dbReference type="InterPro" id="IPR001314">
    <property type="entry name" value="Peptidase_S1A"/>
</dbReference>
<evidence type="ECO:0000256" key="2">
    <source>
        <dbReference type="ARBA" id="ARBA00004555"/>
    </source>
</evidence>
<dbReference type="GO" id="GO:0005509">
    <property type="term" value="F:calcium ion binding"/>
    <property type="evidence" value="ECO:0007669"/>
    <property type="project" value="InterPro"/>
</dbReference>
<evidence type="ECO:0000256" key="22">
    <source>
        <dbReference type="ARBA" id="ARBA00023278"/>
    </source>
</evidence>
<dbReference type="InterPro" id="IPR000294">
    <property type="entry name" value="GLA_domain"/>
</dbReference>
<dbReference type="AlphaFoldDB" id="A0A670KD30"/>
<dbReference type="PANTHER" id="PTHR24278">
    <property type="entry name" value="COAGULATION FACTOR"/>
    <property type="match status" value="1"/>
</dbReference>
<dbReference type="KEGG" id="pmua:114589340"/>
<dbReference type="InterPro" id="IPR043504">
    <property type="entry name" value="Peptidase_S1_PA_chymotrypsin"/>
</dbReference>
<keyword evidence="20 31" id="KW-1015">Disulfide bond</keyword>
<evidence type="ECO:0000256" key="6">
    <source>
        <dbReference type="ARBA" id="ARBA00022525"/>
    </source>
</evidence>
<evidence type="ECO:0000256" key="4">
    <source>
        <dbReference type="ARBA" id="ARBA00009228"/>
    </source>
</evidence>
<keyword evidence="17" id="KW-0333">Golgi apparatus</keyword>
<dbReference type="Ensembl" id="ENSPMRT00000036858.1">
    <property type="protein sequence ID" value="ENSPMRP00000034751.1"/>
    <property type="gene ID" value="ENSPMRG00000022514.1"/>
</dbReference>
<dbReference type="GO" id="GO:0004252">
    <property type="term" value="F:serine-type endopeptidase activity"/>
    <property type="evidence" value="ECO:0007669"/>
    <property type="project" value="UniProtKB-EC"/>
</dbReference>
<accession>A0A670KD30</accession>
<gene>
    <name evidence="37" type="primary">LOC114589340</name>
</gene>
<dbReference type="OrthoDB" id="8909918at2759"/>
<dbReference type="InterPro" id="IPR035972">
    <property type="entry name" value="GLA-like_dom_SF"/>
</dbReference>
<protein>
    <recommendedName>
        <fullName evidence="26">Vitamin K-dependent protein C</fullName>
        <ecNumber evidence="25">3.4.21.69</ecNumber>
    </recommendedName>
    <alternativeName>
        <fullName evidence="29">Anticoagulant protein C</fullName>
    </alternativeName>
    <alternativeName>
        <fullName evidence="27">Autoprothrombin IIA</fullName>
    </alternativeName>
    <alternativeName>
        <fullName evidence="28">Blood coagulation factor XIV</fullName>
    </alternativeName>
</protein>
<keyword evidence="13" id="KW-0378">Hydrolase</keyword>
<evidence type="ECO:0000256" key="18">
    <source>
        <dbReference type="ARBA" id="ARBA00023084"/>
    </source>
</evidence>
<dbReference type="Pfam" id="PF00089">
    <property type="entry name" value="Trypsin"/>
    <property type="match status" value="1"/>
</dbReference>
<keyword evidence="22" id="KW-0379">Hydroxylation</keyword>
<keyword evidence="7 31" id="KW-0245">EGF-like domain</keyword>
<dbReference type="Gene3D" id="2.10.25.10">
    <property type="entry name" value="Laminin"/>
    <property type="match status" value="2"/>
</dbReference>
<feature type="active site" description="Charge relay system" evidence="30">
    <location>
        <position position="252"/>
    </location>
</feature>
<keyword evidence="18" id="KW-0094">Blood coagulation</keyword>
<organism evidence="37 38">
    <name type="scientific">Podarcis muralis</name>
    <name type="common">Wall lizard</name>
    <name type="synonym">Lacerta muralis</name>
    <dbReference type="NCBI Taxonomy" id="64176"/>
    <lineage>
        <taxon>Eukaryota</taxon>
        <taxon>Metazoa</taxon>
        <taxon>Chordata</taxon>
        <taxon>Craniata</taxon>
        <taxon>Vertebrata</taxon>
        <taxon>Euteleostomi</taxon>
        <taxon>Lepidosauria</taxon>
        <taxon>Squamata</taxon>
        <taxon>Bifurcata</taxon>
        <taxon>Unidentata</taxon>
        <taxon>Episquamata</taxon>
        <taxon>Laterata</taxon>
        <taxon>Lacertibaenia</taxon>
        <taxon>Lacertidae</taxon>
        <taxon>Podarcis</taxon>
    </lineage>
</organism>
<evidence type="ECO:0000256" key="29">
    <source>
        <dbReference type="ARBA" id="ARBA00042906"/>
    </source>
</evidence>
<evidence type="ECO:0000313" key="38">
    <source>
        <dbReference type="Proteomes" id="UP000472272"/>
    </source>
</evidence>
<dbReference type="GeneID" id="114589340"/>
<evidence type="ECO:0000256" key="9">
    <source>
        <dbReference type="ARBA" id="ARBA00022696"/>
    </source>
</evidence>
<reference evidence="37" key="1">
    <citation type="submission" date="2025-08" db="UniProtKB">
        <authorList>
            <consortium name="Ensembl"/>
        </authorList>
    </citation>
    <scope>IDENTIFICATION</scope>
</reference>
<dbReference type="SUPFAM" id="SSF50494">
    <property type="entry name" value="Trypsin-like serine proteases"/>
    <property type="match status" value="1"/>
</dbReference>
<dbReference type="Gene3D" id="2.40.10.10">
    <property type="entry name" value="Trypsin-like serine proteases"/>
    <property type="match status" value="2"/>
</dbReference>
<dbReference type="GO" id="GO:0031638">
    <property type="term" value="P:zymogen activation"/>
    <property type="evidence" value="ECO:0007669"/>
    <property type="project" value="TreeGrafter"/>
</dbReference>
<dbReference type="InterPro" id="IPR050442">
    <property type="entry name" value="Peptidase_S1_coag_factors"/>
</dbReference>
<dbReference type="SUPFAM" id="SSF57630">
    <property type="entry name" value="GLA-domain"/>
    <property type="match status" value="1"/>
</dbReference>
<dbReference type="SMART" id="SM00020">
    <property type="entry name" value="Tryp_SPc"/>
    <property type="match status" value="1"/>
</dbReference>
<dbReference type="PRINTS" id="PR00722">
    <property type="entry name" value="CHYMOTRYPSIN"/>
</dbReference>
<evidence type="ECO:0000256" key="3">
    <source>
        <dbReference type="ARBA" id="ARBA00004613"/>
    </source>
</evidence>
<dbReference type="GO" id="GO:0005783">
    <property type="term" value="C:endoplasmic reticulum"/>
    <property type="evidence" value="ECO:0007669"/>
    <property type="project" value="UniProtKB-SubCell"/>
</dbReference>
<dbReference type="Pfam" id="PF14670">
    <property type="entry name" value="FXa_inhibition"/>
    <property type="match status" value="1"/>
</dbReference>
<dbReference type="InterPro" id="IPR009003">
    <property type="entry name" value="Peptidase_S1_PA"/>
</dbReference>
<dbReference type="FunFam" id="2.10.25.10:FF:000185">
    <property type="entry name" value="basement membrane-specific heparan sulfate proteoglycan core protein-like"/>
    <property type="match status" value="1"/>
</dbReference>
<evidence type="ECO:0000256" key="7">
    <source>
        <dbReference type="ARBA" id="ARBA00022536"/>
    </source>
</evidence>
<dbReference type="PROSITE" id="PS50026">
    <property type="entry name" value="EGF_3"/>
    <property type="match status" value="1"/>
</dbReference>
<keyword evidence="5" id="KW-0301">Gamma-carboxyglutamic acid</keyword>
<evidence type="ECO:0000256" key="31">
    <source>
        <dbReference type="PROSITE-ProRule" id="PRU00076"/>
    </source>
</evidence>
<dbReference type="GO" id="GO:0071944">
    <property type="term" value="C:cell periphery"/>
    <property type="evidence" value="ECO:0007669"/>
    <property type="project" value="UniProtKB-ARBA"/>
</dbReference>
<feature type="domain" description="Gla" evidence="36">
    <location>
        <begin position="40"/>
        <end position="86"/>
    </location>
</feature>
<dbReference type="GO" id="GO:0005615">
    <property type="term" value="C:extracellular space"/>
    <property type="evidence" value="ECO:0007669"/>
    <property type="project" value="TreeGrafter"/>
</dbReference>
<dbReference type="PROSITE" id="PS01186">
    <property type="entry name" value="EGF_2"/>
    <property type="match status" value="1"/>
</dbReference>
<dbReference type="PROSITE" id="PS50998">
    <property type="entry name" value="GLA_2"/>
    <property type="match status" value="1"/>
</dbReference>
<dbReference type="SMART" id="SM00179">
    <property type="entry name" value="EGF_CA"/>
    <property type="match status" value="2"/>
</dbReference>
<dbReference type="Pfam" id="PF00594">
    <property type="entry name" value="Gla"/>
    <property type="match status" value="1"/>
</dbReference>
<evidence type="ECO:0000256" key="23">
    <source>
        <dbReference type="ARBA" id="ARBA00036045"/>
    </source>
</evidence>
<evidence type="ECO:0000256" key="14">
    <source>
        <dbReference type="ARBA" id="ARBA00022824"/>
    </source>
</evidence>
<dbReference type="CDD" id="cd00190">
    <property type="entry name" value="Tryp_SPc"/>
    <property type="match status" value="1"/>
</dbReference>
<dbReference type="Gene3D" id="4.10.740.10">
    <property type="entry name" value="Coagulation Factor IX"/>
    <property type="match status" value="1"/>
</dbReference>
<feature type="domain" description="EGF-like" evidence="34">
    <location>
        <begin position="87"/>
        <end position="123"/>
    </location>
</feature>
<dbReference type="PIRSF" id="PIRSF001143">
    <property type="entry name" value="Factor_X"/>
    <property type="match status" value="1"/>
</dbReference>
<feature type="domain" description="Peptidase S1" evidence="35">
    <location>
        <begin position="204"/>
        <end position="442"/>
    </location>
</feature>
<evidence type="ECO:0000256" key="25">
    <source>
        <dbReference type="ARBA" id="ARBA00038995"/>
    </source>
</evidence>
<reference evidence="37" key="2">
    <citation type="submission" date="2025-09" db="UniProtKB">
        <authorList>
            <consortium name="Ensembl"/>
        </authorList>
    </citation>
    <scope>IDENTIFICATION</scope>
</reference>
<dbReference type="InterPro" id="IPR000742">
    <property type="entry name" value="EGF"/>
</dbReference>
<evidence type="ECO:0000313" key="37">
    <source>
        <dbReference type="Ensembl" id="ENSPMRP00000034751.1"/>
    </source>
</evidence>
<comment type="subcellular location">
    <subcellularLocation>
        <location evidence="1">Endoplasmic reticulum</location>
    </subcellularLocation>
    <subcellularLocation>
        <location evidence="2">Golgi apparatus</location>
    </subcellularLocation>
    <subcellularLocation>
        <location evidence="3">Secreted</location>
    </subcellularLocation>
</comment>
<keyword evidence="38" id="KW-1185">Reference proteome</keyword>
<comment type="similarity">
    <text evidence="4">Belongs to the peptidase S1 family. Snake venom subfamily.</text>
</comment>
<keyword evidence="10" id="KW-0479">Metal-binding</keyword>
<feature type="signal peptide" evidence="33">
    <location>
        <begin position="1"/>
        <end position="21"/>
    </location>
</feature>
<keyword evidence="8" id="KW-0645">Protease</keyword>
<keyword evidence="16" id="KW-0106">Calcium</keyword>
<dbReference type="Pfam" id="PF00008">
    <property type="entry name" value="EGF"/>
    <property type="match status" value="1"/>
</dbReference>
<dbReference type="SMART" id="SM00181">
    <property type="entry name" value="EGF"/>
    <property type="match status" value="2"/>
</dbReference>
<dbReference type="InterPro" id="IPR001254">
    <property type="entry name" value="Trypsin_dom"/>
</dbReference>
<dbReference type="FunFam" id="2.40.10.10:FF:000011">
    <property type="entry name" value="Coagulation factor X"/>
    <property type="match status" value="1"/>
</dbReference>
<comment type="catalytic activity">
    <reaction evidence="23">
        <text>Degradation of blood coagulation factors Va and VIIIa.</text>
        <dbReference type="EC" id="3.4.21.69"/>
    </reaction>
</comment>
<dbReference type="PRINTS" id="PR00001">
    <property type="entry name" value="GLABLOOD"/>
</dbReference>
<dbReference type="SMART" id="SM00069">
    <property type="entry name" value="GLA"/>
    <property type="match status" value="1"/>
</dbReference>
<feature type="disulfide bond" evidence="31">
    <location>
        <begin position="113"/>
        <end position="122"/>
    </location>
</feature>
<evidence type="ECO:0000259" key="34">
    <source>
        <dbReference type="PROSITE" id="PS50026"/>
    </source>
</evidence>
<evidence type="ECO:0000256" key="11">
    <source>
        <dbReference type="ARBA" id="ARBA00022729"/>
    </source>
</evidence>
<evidence type="ECO:0000259" key="35">
    <source>
        <dbReference type="PROSITE" id="PS50240"/>
    </source>
</evidence>
<feature type="chain" id="PRO_5025414225" description="Vitamin K-dependent protein C" evidence="33">
    <location>
        <begin position="22"/>
        <end position="444"/>
    </location>
</feature>
<keyword evidence="21" id="KW-0325">Glycoprotein</keyword>
<dbReference type="PROSITE" id="PS50240">
    <property type="entry name" value="TRYPSIN_DOM"/>
    <property type="match status" value="1"/>
</dbReference>
<keyword evidence="12" id="KW-0677">Repeat</keyword>
<keyword evidence="9" id="KW-0356">Hemostasis</keyword>
<dbReference type="SUPFAM" id="SSF57196">
    <property type="entry name" value="EGF/Laminin"/>
    <property type="match status" value="2"/>
</dbReference>
<evidence type="ECO:0000256" key="24">
    <source>
        <dbReference type="ARBA" id="ARBA00037553"/>
    </source>
</evidence>
<comment type="function">
    <text evidence="24">Protein C is a vitamin K-dependent serine protease that regulates blood coagulation by inactivating factors Va and VIIIa in the presence of calcium ions and phospholipids. Exerts a protective effect on the endothelial cell barrier function.</text>
</comment>
<dbReference type="InterPro" id="IPR017857">
    <property type="entry name" value="Coagulation_fac-like_Gla_dom"/>
</dbReference>
<evidence type="ECO:0000256" key="13">
    <source>
        <dbReference type="ARBA" id="ARBA00022801"/>
    </source>
</evidence>
<evidence type="ECO:0000256" key="28">
    <source>
        <dbReference type="ARBA" id="ARBA00042403"/>
    </source>
</evidence>
<comment type="caution">
    <text evidence="31">Lacks conserved residue(s) required for the propagation of feature annotation.</text>
</comment>
<evidence type="ECO:0000256" key="5">
    <source>
        <dbReference type="ARBA" id="ARBA00022479"/>
    </source>
</evidence>
<feature type="active site" description="Charge relay system" evidence="30">
    <location>
        <position position="298"/>
    </location>
</feature>
<keyword evidence="15" id="KW-0720">Serine protease</keyword>
<dbReference type="FunFam" id="2.10.25.10:FF:000259">
    <property type="entry name" value="Coagulation factor VII"/>
    <property type="match status" value="1"/>
</dbReference>
<feature type="region of interest" description="Disordered" evidence="32">
    <location>
        <begin position="179"/>
        <end position="217"/>
    </location>
</feature>
<keyword evidence="11 33" id="KW-0732">Signal</keyword>
<dbReference type="OMA" id="WGHQQGP"/>
<keyword evidence="6" id="KW-0964">Secreted</keyword>
<dbReference type="PROSITE" id="PS00022">
    <property type="entry name" value="EGF_1"/>
    <property type="match status" value="1"/>
</dbReference>
<dbReference type="Proteomes" id="UP000472272">
    <property type="component" value="Unplaced"/>
</dbReference>
<evidence type="ECO:0000259" key="36">
    <source>
        <dbReference type="PROSITE" id="PS50998"/>
    </source>
</evidence>
<evidence type="ECO:0000256" key="21">
    <source>
        <dbReference type="ARBA" id="ARBA00023180"/>
    </source>
</evidence>
<dbReference type="GO" id="GO:0005794">
    <property type="term" value="C:Golgi apparatus"/>
    <property type="evidence" value="ECO:0007669"/>
    <property type="project" value="UniProtKB-SubCell"/>
</dbReference>
<feature type="active site" description="Charge relay system" evidence="30">
    <location>
        <position position="394"/>
    </location>
</feature>
<name>A0A670KD30_PODMU</name>
<dbReference type="FunFam" id="4.10.740.10:FF:000001">
    <property type="entry name" value="vitamin K-dependent protein S"/>
    <property type="match status" value="1"/>
</dbReference>
<evidence type="ECO:0000256" key="15">
    <source>
        <dbReference type="ARBA" id="ARBA00022825"/>
    </source>
</evidence>
<evidence type="ECO:0000256" key="33">
    <source>
        <dbReference type="SAM" id="SignalP"/>
    </source>
</evidence>
<evidence type="ECO:0000256" key="16">
    <source>
        <dbReference type="ARBA" id="ARBA00022837"/>
    </source>
</evidence>
<evidence type="ECO:0000256" key="27">
    <source>
        <dbReference type="ARBA" id="ARBA00041306"/>
    </source>
</evidence>
<dbReference type="CDD" id="cd00054">
    <property type="entry name" value="EGF_CA"/>
    <property type="match status" value="1"/>
</dbReference>